<organism evidence="1 2">
    <name type="scientific">Scutellospora calospora</name>
    <dbReference type="NCBI Taxonomy" id="85575"/>
    <lineage>
        <taxon>Eukaryota</taxon>
        <taxon>Fungi</taxon>
        <taxon>Fungi incertae sedis</taxon>
        <taxon>Mucoromycota</taxon>
        <taxon>Glomeromycotina</taxon>
        <taxon>Glomeromycetes</taxon>
        <taxon>Diversisporales</taxon>
        <taxon>Gigasporaceae</taxon>
        <taxon>Scutellospora</taxon>
    </lineage>
</organism>
<reference evidence="1" key="1">
    <citation type="submission" date="2021-06" db="EMBL/GenBank/DDBJ databases">
        <authorList>
            <person name="Kallberg Y."/>
            <person name="Tangrot J."/>
            <person name="Rosling A."/>
        </authorList>
    </citation>
    <scope>NUCLEOTIDE SEQUENCE</scope>
    <source>
        <strain evidence="1">AU212A</strain>
    </source>
</reference>
<accession>A0ACA9LNN2</accession>
<dbReference type="EMBL" id="CAJVPM010007024">
    <property type="protein sequence ID" value="CAG8541158.1"/>
    <property type="molecule type" value="Genomic_DNA"/>
</dbReference>
<keyword evidence="2" id="KW-1185">Reference proteome</keyword>
<feature type="non-terminal residue" evidence="1">
    <location>
        <position position="241"/>
    </location>
</feature>
<gene>
    <name evidence="1" type="ORF">SCALOS_LOCUS4849</name>
</gene>
<sequence>MIRSDFIKITNNKEIHLIIDSEIKDNYNEISIINGIIYIKIQPNYFGTNTGGVGYNILDLLKSSDEVLPLITKKNIRDNWEQQIPSLKKSLKQILNEDYEFIIDWEDIYLKVISVNEVNANWLKTKLGEIVFGYFESLTRYIIDYAKNDDLIRSEFVNVISTKKFYFIYDEDLNDYNSIEIKDGAIYIKVKPTSFGTNSSIGYNIIDLIKDPNEVLPLKTKKNIRDEWEKEIPRLKKQLNK</sequence>
<evidence type="ECO:0000313" key="2">
    <source>
        <dbReference type="Proteomes" id="UP000789860"/>
    </source>
</evidence>
<evidence type="ECO:0000313" key="1">
    <source>
        <dbReference type="EMBL" id="CAG8541158.1"/>
    </source>
</evidence>
<protein>
    <submittedName>
        <fullName evidence="1">306_t:CDS:1</fullName>
    </submittedName>
</protein>
<dbReference type="Proteomes" id="UP000789860">
    <property type="component" value="Unassembled WGS sequence"/>
</dbReference>
<name>A0ACA9LNN2_9GLOM</name>
<proteinExistence type="predicted"/>
<comment type="caution">
    <text evidence="1">The sequence shown here is derived from an EMBL/GenBank/DDBJ whole genome shotgun (WGS) entry which is preliminary data.</text>
</comment>